<dbReference type="RefSeq" id="XP_017974535.1">
    <property type="nucleotide sequence ID" value="XM_018119046.1"/>
</dbReference>
<name>A0AB32WA22_THECC</name>
<dbReference type="InterPro" id="IPR015410">
    <property type="entry name" value="DUF1985"/>
</dbReference>
<dbReference type="Proteomes" id="UP000694886">
    <property type="component" value="Chromosome 4"/>
</dbReference>
<evidence type="ECO:0000259" key="1">
    <source>
        <dbReference type="Pfam" id="PF09331"/>
    </source>
</evidence>
<dbReference type="Pfam" id="PF09331">
    <property type="entry name" value="DUF1985"/>
    <property type="match status" value="1"/>
</dbReference>
<reference evidence="3" key="2">
    <citation type="submission" date="2025-08" db="UniProtKB">
        <authorList>
            <consortium name="RefSeq"/>
        </authorList>
    </citation>
    <scope>IDENTIFICATION</scope>
</reference>
<sequence>MANTRTEQENMESLRSVSKYRWGFNAGINIHYKWSHLHMIREMLCQVNELENFKRTCFGHVMDVKADKSLFCFSFMHYLMLRRINKPDATEVELWFAIGKTKARFSKREFCLVTGLKFGPLSTFIVNPFEALPRGIRLRYWGLRKEVKIQQVLDTFKEGQFQQEGDGSKMALILIATNSLVENMDEWYAFPWGTYVWSLTVDYLPRGFEPPTAGEADKKHYHFYGFI</sequence>
<accession>A0AB32WA22</accession>
<dbReference type="PANTHER" id="PTHR48449">
    <property type="entry name" value="DUF1985 DOMAIN-CONTAINING PROTEIN"/>
    <property type="match status" value="1"/>
</dbReference>
<dbReference type="KEGG" id="tcc:108661596"/>
<reference evidence="2" key="1">
    <citation type="journal article" date="1997" name="Nucleic Acids Res.">
        <title>tRNAscan-SE: a program for improved detection of transfer RNA genes in genomic sequence.</title>
        <authorList>
            <person name="Lowe T.M."/>
            <person name="Eddy S.R."/>
        </authorList>
    </citation>
    <scope>NUCLEOTIDE SEQUENCE [LARGE SCALE GENOMIC DNA]</scope>
    <source>
        <strain evidence="2">r\B97-61/B2</strain>
    </source>
</reference>
<dbReference type="Gramene" id="Tc04v2_t009680.1">
    <property type="protein sequence ID" value="Tc04v2_p009680.1"/>
    <property type="gene ID" value="Tc04v2_g009680"/>
</dbReference>
<dbReference type="GeneID" id="108661596"/>
<organism evidence="2 3">
    <name type="scientific">Theobroma cacao</name>
    <name type="common">Cacao</name>
    <name type="synonym">Cocoa</name>
    <dbReference type="NCBI Taxonomy" id="3641"/>
    <lineage>
        <taxon>Eukaryota</taxon>
        <taxon>Viridiplantae</taxon>
        <taxon>Streptophyta</taxon>
        <taxon>Embryophyta</taxon>
        <taxon>Tracheophyta</taxon>
        <taxon>Spermatophyta</taxon>
        <taxon>Magnoliopsida</taxon>
        <taxon>eudicotyledons</taxon>
        <taxon>Gunneridae</taxon>
        <taxon>Pentapetalae</taxon>
        <taxon>rosids</taxon>
        <taxon>malvids</taxon>
        <taxon>Malvales</taxon>
        <taxon>Malvaceae</taxon>
        <taxon>Byttnerioideae</taxon>
        <taxon>Theobroma</taxon>
    </lineage>
</organism>
<feature type="domain" description="DUF1985" evidence="1">
    <location>
        <begin position="91"/>
        <end position="180"/>
    </location>
</feature>
<evidence type="ECO:0000313" key="2">
    <source>
        <dbReference type="Proteomes" id="UP000694886"/>
    </source>
</evidence>
<proteinExistence type="predicted"/>
<protein>
    <submittedName>
        <fullName evidence="3">Uncharacterized protein LOC108661596</fullName>
    </submittedName>
</protein>
<gene>
    <name evidence="3" type="primary">LOC108661596</name>
</gene>
<dbReference type="AlphaFoldDB" id="A0AB32WA22"/>
<evidence type="ECO:0000313" key="3">
    <source>
        <dbReference type="RefSeq" id="XP_017974535.1"/>
    </source>
</evidence>
<dbReference type="PANTHER" id="PTHR48449:SF1">
    <property type="entry name" value="DUF1985 DOMAIN-CONTAINING PROTEIN"/>
    <property type="match status" value="1"/>
</dbReference>